<feature type="region of interest" description="Disordered" evidence="1">
    <location>
        <begin position="112"/>
        <end position="156"/>
    </location>
</feature>
<evidence type="ECO:0000256" key="1">
    <source>
        <dbReference type="SAM" id="MobiDB-lite"/>
    </source>
</evidence>
<feature type="transmembrane region" description="Helical" evidence="2">
    <location>
        <begin position="95"/>
        <end position="113"/>
    </location>
</feature>
<keyword evidence="2" id="KW-0812">Transmembrane</keyword>
<sequence length="227" mass="23804">MSPRRTASRLTVALLGTLGAVGLLGLSPAVVVLALLAASLCGLAAYGWGQFRAGWPDESSAYIRTSSWRAAGVGLLAVLGLNGLIGLLGAATVPVLLVGAAAAITTMALRGAARDRRPPAANPGPPPPPPPEHPGRPEPDRSSAPPPQPERTSCPVPTLSTEMLCWEWRRSYVEVCRATDPAHLSRLVLLRAAYLDELERRDPEGFRKWLDSGARAAGDPARFVAGG</sequence>
<accession>A0A848DIL6</accession>
<keyword evidence="2" id="KW-1133">Transmembrane helix</keyword>
<evidence type="ECO:0000313" key="3">
    <source>
        <dbReference type="EMBL" id="NMH92294.1"/>
    </source>
</evidence>
<dbReference type="EMBL" id="JAAXKZ010000035">
    <property type="protein sequence ID" value="NMH92294.1"/>
    <property type="molecule type" value="Genomic_DNA"/>
</dbReference>
<proteinExistence type="predicted"/>
<organism evidence="3 4">
    <name type="scientific">Pseudonocardia bannensis</name>
    <dbReference type="NCBI Taxonomy" id="630973"/>
    <lineage>
        <taxon>Bacteria</taxon>
        <taxon>Bacillati</taxon>
        <taxon>Actinomycetota</taxon>
        <taxon>Actinomycetes</taxon>
        <taxon>Pseudonocardiales</taxon>
        <taxon>Pseudonocardiaceae</taxon>
        <taxon>Pseudonocardia</taxon>
    </lineage>
</organism>
<evidence type="ECO:0000313" key="4">
    <source>
        <dbReference type="Proteomes" id="UP000586918"/>
    </source>
</evidence>
<dbReference type="AlphaFoldDB" id="A0A848DIL6"/>
<keyword evidence="4" id="KW-1185">Reference proteome</keyword>
<name>A0A848DIL6_9PSEU</name>
<dbReference type="Proteomes" id="UP000586918">
    <property type="component" value="Unassembled WGS sequence"/>
</dbReference>
<protein>
    <submittedName>
        <fullName evidence="3">Uncharacterized protein</fullName>
    </submittedName>
</protein>
<gene>
    <name evidence="3" type="ORF">HF519_12070</name>
</gene>
<reference evidence="3 4" key="1">
    <citation type="submission" date="2020-04" db="EMBL/GenBank/DDBJ databases">
        <authorList>
            <person name="Klaysubun C."/>
            <person name="Duangmal K."/>
            <person name="Lipun K."/>
        </authorList>
    </citation>
    <scope>NUCLEOTIDE SEQUENCE [LARGE SCALE GENOMIC DNA]</scope>
    <source>
        <strain evidence="3 4">DSM 45300</strain>
    </source>
</reference>
<keyword evidence="2" id="KW-0472">Membrane</keyword>
<dbReference type="RefSeq" id="WP_169413005.1">
    <property type="nucleotide sequence ID" value="NZ_JAAXKZ010000035.1"/>
</dbReference>
<comment type="caution">
    <text evidence="3">The sequence shown here is derived from an EMBL/GenBank/DDBJ whole genome shotgun (WGS) entry which is preliminary data.</text>
</comment>
<evidence type="ECO:0000256" key="2">
    <source>
        <dbReference type="SAM" id="Phobius"/>
    </source>
</evidence>
<feature type="compositionally biased region" description="Pro residues" evidence="1">
    <location>
        <begin position="120"/>
        <end position="132"/>
    </location>
</feature>